<comment type="subcellular location">
    <subcellularLocation>
        <location evidence="1">Cell membrane</location>
        <topology evidence="1">Multi-pass membrane protein</topology>
    </subcellularLocation>
</comment>
<keyword evidence="6" id="KW-0132">Cell division</keyword>
<dbReference type="Proteomes" id="UP000076510">
    <property type="component" value="Unassembled WGS sequence"/>
</dbReference>
<dbReference type="GO" id="GO:0005886">
    <property type="term" value="C:plasma membrane"/>
    <property type="evidence" value="ECO:0007669"/>
    <property type="project" value="UniProtKB-SubCell"/>
</dbReference>
<keyword evidence="6" id="KW-0131">Cell cycle</keyword>
<comment type="caution">
    <text evidence="6">The sequence shown here is derived from an EMBL/GenBank/DDBJ whole genome shotgun (WGS) entry which is preliminary data.</text>
</comment>
<dbReference type="CDD" id="cd13124">
    <property type="entry name" value="MATE_SpoVB_like"/>
    <property type="match status" value="1"/>
</dbReference>
<evidence type="ECO:0000256" key="5">
    <source>
        <dbReference type="ARBA" id="ARBA00023136"/>
    </source>
</evidence>
<evidence type="ECO:0000256" key="1">
    <source>
        <dbReference type="ARBA" id="ARBA00004651"/>
    </source>
</evidence>
<dbReference type="AlphaFoldDB" id="A0A0J5S271"/>
<dbReference type="InterPro" id="IPR002797">
    <property type="entry name" value="Polysacc_synth"/>
</dbReference>
<dbReference type="InterPro" id="IPR050833">
    <property type="entry name" value="Poly_Biosynth_Transport"/>
</dbReference>
<sequence length="539" mass="59812">MSSKLIRGTFILTLGTFISKFLGLFYVIPFDRLLRGHEEGASLYQYGYVPYTIFLTVATAGVPLAVSKFVSKYNAIEEYAVGRRLFKSGLFLMTITGIVSFLIMYAFAPIFAEMTIKSDDQVITVAQVTTVIRAVSFALIIIPFMSLIRGFFQGYQSMGPTALSQVVEQIVRIIFLLGGIYVVLNIMNGTVTTAISVATFAAFIGGIASLVVLIWYWFKRKPQLDELMLEDKGQVQVSLRSMYKEIIAYSVPFIFVGLANPLFQLVDQITFNTAMADIGNARVSDHAFAVLNFYTHKLVIIPVSLATAFSMTLIPLITSSYTSGDRKTMRRNIDQTFQILLFLTVPAALGIALLAEPTYTMFYHSDALGTSVLRAYAPVAILFSLFAVTAAILQGIDEQKFTIFSLLVGLLLKLSLNIPLIKLFETEGAVLATSIGYAVAILINLYVIKKYARYQFRLIIRRTAFIAAINIVMAIVVLAIYWLLVKFLNPASGFQSIFIVAICGGVGGLVYFYISMRSRLADKLFGERITRLRSKLRIG</sequence>
<gene>
    <name evidence="6" type="ORF">AV649_00375</name>
</gene>
<accession>A0A0J5S271</accession>
<evidence type="ECO:0000256" key="3">
    <source>
        <dbReference type="ARBA" id="ARBA00022692"/>
    </source>
</evidence>
<dbReference type="EMBL" id="LQQY01000001">
    <property type="protein sequence ID" value="KZE53626.1"/>
    <property type="molecule type" value="Genomic_DNA"/>
</dbReference>
<name>A0A0J5S271_9BACI</name>
<dbReference type="PIRSF" id="PIRSF038958">
    <property type="entry name" value="PG_synth_SpoVB"/>
    <property type="match status" value="1"/>
</dbReference>
<evidence type="ECO:0000313" key="7">
    <source>
        <dbReference type="Proteomes" id="UP000076510"/>
    </source>
</evidence>
<keyword evidence="2" id="KW-1003">Cell membrane</keyword>
<dbReference type="Pfam" id="PF01943">
    <property type="entry name" value="Polysacc_synt"/>
    <property type="match status" value="1"/>
</dbReference>
<keyword evidence="3" id="KW-0812">Transmembrane</keyword>
<organism evidence="6 7">
    <name type="scientific">Rossellomorea marisflavi</name>
    <dbReference type="NCBI Taxonomy" id="189381"/>
    <lineage>
        <taxon>Bacteria</taxon>
        <taxon>Bacillati</taxon>
        <taxon>Bacillota</taxon>
        <taxon>Bacilli</taxon>
        <taxon>Bacillales</taxon>
        <taxon>Bacillaceae</taxon>
        <taxon>Rossellomorea</taxon>
    </lineage>
</organism>
<dbReference type="RefSeq" id="WP_048007402.1">
    <property type="nucleotide sequence ID" value="NZ_CAXQIX010000132.1"/>
</dbReference>
<dbReference type="PANTHER" id="PTHR30250">
    <property type="entry name" value="PST FAMILY PREDICTED COLANIC ACID TRANSPORTER"/>
    <property type="match status" value="1"/>
</dbReference>
<dbReference type="GO" id="GO:0051301">
    <property type="term" value="P:cell division"/>
    <property type="evidence" value="ECO:0007669"/>
    <property type="project" value="UniProtKB-KW"/>
</dbReference>
<evidence type="ECO:0000256" key="2">
    <source>
        <dbReference type="ARBA" id="ARBA00022475"/>
    </source>
</evidence>
<dbReference type="OrthoDB" id="9775950at2"/>
<evidence type="ECO:0000256" key="4">
    <source>
        <dbReference type="ARBA" id="ARBA00022989"/>
    </source>
</evidence>
<reference evidence="7" key="1">
    <citation type="submission" date="2016-01" db="EMBL/GenBank/DDBJ databases">
        <title>Whole genome sequencing of Bhargavaea cecembensis T14.</title>
        <authorList>
            <person name="Hong K.W."/>
        </authorList>
    </citation>
    <scope>NUCLEOTIDE SEQUENCE [LARGE SCALE GENOMIC DNA]</scope>
    <source>
        <strain evidence="7">M19</strain>
    </source>
</reference>
<proteinExistence type="predicted"/>
<dbReference type="InterPro" id="IPR024923">
    <property type="entry name" value="PG_synth_SpoVB"/>
</dbReference>
<keyword evidence="4" id="KW-1133">Transmembrane helix</keyword>
<dbReference type="PANTHER" id="PTHR30250:SF21">
    <property type="entry name" value="LIPID II FLIPPASE MURJ"/>
    <property type="match status" value="1"/>
</dbReference>
<dbReference type="PATRIC" id="fig|189381.10.peg.557"/>
<protein>
    <submittedName>
        <fullName evidence="6">Cell division protein</fullName>
    </submittedName>
</protein>
<evidence type="ECO:0000313" key="6">
    <source>
        <dbReference type="EMBL" id="KZE53626.1"/>
    </source>
</evidence>
<keyword evidence="5" id="KW-0472">Membrane</keyword>